<evidence type="ECO:0000313" key="1">
    <source>
        <dbReference type="EMBL" id="MDQ0516328.1"/>
    </source>
</evidence>
<dbReference type="RefSeq" id="WP_266279744.1">
    <property type="nucleotide sequence ID" value="NZ_JAPKNF010000001.1"/>
</dbReference>
<sequence length="114" mass="12358">MGAGDLRERLSFQKRAAIDDGFGNPVSGPFVEQFVVWGRIQYLKGGEGVQAARLAGTQPVILHVRASRQTRTISPDWRAVDARRGTIFNITAAANMDERNVMIEILASSGEASG</sequence>
<keyword evidence="2" id="KW-1185">Reference proteome</keyword>
<dbReference type="EMBL" id="JAUSWJ010000001">
    <property type="protein sequence ID" value="MDQ0516328.1"/>
    <property type="molecule type" value="Genomic_DNA"/>
</dbReference>
<gene>
    <name evidence="1" type="ORF">QO015_001941</name>
</gene>
<accession>A0ABU0M6B2</accession>
<organism evidence="1 2">
    <name type="scientific">Kaistia geumhonensis</name>
    <dbReference type="NCBI Taxonomy" id="410839"/>
    <lineage>
        <taxon>Bacteria</taxon>
        <taxon>Pseudomonadati</taxon>
        <taxon>Pseudomonadota</taxon>
        <taxon>Alphaproteobacteria</taxon>
        <taxon>Hyphomicrobiales</taxon>
        <taxon>Kaistiaceae</taxon>
        <taxon>Kaistia</taxon>
    </lineage>
</organism>
<reference evidence="1 2" key="1">
    <citation type="submission" date="2023-07" db="EMBL/GenBank/DDBJ databases">
        <title>Genomic Encyclopedia of Type Strains, Phase IV (KMG-IV): sequencing the most valuable type-strain genomes for metagenomic binning, comparative biology and taxonomic classification.</title>
        <authorList>
            <person name="Goeker M."/>
        </authorList>
    </citation>
    <scope>NUCLEOTIDE SEQUENCE [LARGE SCALE GENOMIC DNA]</scope>
    <source>
        <strain evidence="1 2">B1-1</strain>
    </source>
</reference>
<proteinExistence type="predicted"/>
<dbReference type="InterPro" id="IPR008767">
    <property type="entry name" value="Phage_SPP1_head-tail_adaptor"/>
</dbReference>
<dbReference type="Proteomes" id="UP001223743">
    <property type="component" value="Unassembled WGS sequence"/>
</dbReference>
<name>A0ABU0M6B2_9HYPH</name>
<dbReference type="Pfam" id="PF05521">
    <property type="entry name" value="Phage_HCP"/>
    <property type="match status" value="1"/>
</dbReference>
<protein>
    <submittedName>
        <fullName evidence="1">Head-tail adaptor</fullName>
    </submittedName>
</protein>
<evidence type="ECO:0000313" key="2">
    <source>
        <dbReference type="Proteomes" id="UP001223743"/>
    </source>
</evidence>
<comment type="caution">
    <text evidence="1">The sequence shown here is derived from an EMBL/GenBank/DDBJ whole genome shotgun (WGS) entry which is preliminary data.</text>
</comment>
<dbReference type="Gene3D" id="2.40.10.270">
    <property type="entry name" value="Bacteriophage SPP1 head-tail adaptor protein"/>
    <property type="match status" value="1"/>
</dbReference>
<dbReference type="InterPro" id="IPR038666">
    <property type="entry name" value="SSP1_head-tail_sf"/>
</dbReference>